<keyword evidence="1" id="KW-0812">Transmembrane</keyword>
<feature type="transmembrane region" description="Helical" evidence="1">
    <location>
        <begin position="20"/>
        <end position="39"/>
    </location>
</feature>
<organism evidence="2 3">
    <name type="scientific">Polychaeton citri CBS 116435</name>
    <dbReference type="NCBI Taxonomy" id="1314669"/>
    <lineage>
        <taxon>Eukaryota</taxon>
        <taxon>Fungi</taxon>
        <taxon>Dikarya</taxon>
        <taxon>Ascomycota</taxon>
        <taxon>Pezizomycotina</taxon>
        <taxon>Dothideomycetes</taxon>
        <taxon>Dothideomycetidae</taxon>
        <taxon>Capnodiales</taxon>
        <taxon>Capnodiaceae</taxon>
        <taxon>Polychaeton</taxon>
    </lineage>
</organism>
<keyword evidence="1" id="KW-1133">Transmembrane helix</keyword>
<keyword evidence="1" id="KW-0472">Membrane</keyword>
<dbReference type="EMBL" id="MU003782">
    <property type="protein sequence ID" value="KAF2722492.1"/>
    <property type="molecule type" value="Genomic_DNA"/>
</dbReference>
<gene>
    <name evidence="2" type="ORF">K431DRAFT_44897</name>
</gene>
<reference evidence="2" key="1">
    <citation type="journal article" date="2020" name="Stud. Mycol.">
        <title>101 Dothideomycetes genomes: a test case for predicting lifestyles and emergence of pathogens.</title>
        <authorList>
            <person name="Haridas S."/>
            <person name="Albert R."/>
            <person name="Binder M."/>
            <person name="Bloem J."/>
            <person name="Labutti K."/>
            <person name="Salamov A."/>
            <person name="Andreopoulos B."/>
            <person name="Baker S."/>
            <person name="Barry K."/>
            <person name="Bills G."/>
            <person name="Bluhm B."/>
            <person name="Cannon C."/>
            <person name="Castanera R."/>
            <person name="Culley D."/>
            <person name="Daum C."/>
            <person name="Ezra D."/>
            <person name="Gonzalez J."/>
            <person name="Henrissat B."/>
            <person name="Kuo A."/>
            <person name="Liang C."/>
            <person name="Lipzen A."/>
            <person name="Lutzoni F."/>
            <person name="Magnuson J."/>
            <person name="Mondo S."/>
            <person name="Nolan M."/>
            <person name="Ohm R."/>
            <person name="Pangilinan J."/>
            <person name="Park H.-J."/>
            <person name="Ramirez L."/>
            <person name="Alfaro M."/>
            <person name="Sun H."/>
            <person name="Tritt A."/>
            <person name="Yoshinaga Y."/>
            <person name="Zwiers L.-H."/>
            <person name="Turgeon B."/>
            <person name="Goodwin S."/>
            <person name="Spatafora J."/>
            <person name="Crous P."/>
            <person name="Grigoriev I."/>
        </authorList>
    </citation>
    <scope>NUCLEOTIDE SEQUENCE</scope>
    <source>
        <strain evidence="2">CBS 116435</strain>
    </source>
</reference>
<evidence type="ECO:0000313" key="2">
    <source>
        <dbReference type="EMBL" id="KAF2722492.1"/>
    </source>
</evidence>
<name>A0A9P4Q8E3_9PEZI</name>
<keyword evidence="3" id="KW-1185">Reference proteome</keyword>
<comment type="caution">
    <text evidence="2">The sequence shown here is derived from an EMBL/GenBank/DDBJ whole genome shotgun (WGS) entry which is preliminary data.</text>
</comment>
<proteinExistence type="predicted"/>
<dbReference type="Proteomes" id="UP000799441">
    <property type="component" value="Unassembled WGS sequence"/>
</dbReference>
<dbReference type="AlphaFoldDB" id="A0A9P4Q8E3"/>
<evidence type="ECO:0000313" key="3">
    <source>
        <dbReference type="Proteomes" id="UP000799441"/>
    </source>
</evidence>
<protein>
    <submittedName>
        <fullName evidence="2">Uncharacterized protein</fullName>
    </submittedName>
</protein>
<evidence type="ECO:0000256" key="1">
    <source>
        <dbReference type="SAM" id="Phobius"/>
    </source>
</evidence>
<sequence length="65" mass="7202">MKNARENVLMTLVCLETLSMVLLIDVYFSILSALVSTAFKRKELLAGGVGKLHFDPDVATYCLHT</sequence>
<accession>A0A9P4Q8E3</accession>